<dbReference type="EMBL" id="NHYD01003301">
    <property type="protein sequence ID" value="PPQ80925.1"/>
    <property type="molecule type" value="Genomic_DNA"/>
</dbReference>
<dbReference type="AlphaFoldDB" id="A0A409WQV8"/>
<feature type="non-terminal residue" evidence="2">
    <location>
        <position position="1"/>
    </location>
</feature>
<proteinExistence type="predicted"/>
<gene>
    <name evidence="2" type="ORF">CVT25_014722</name>
</gene>
<accession>A0A409WQV8</accession>
<evidence type="ECO:0000313" key="3">
    <source>
        <dbReference type="Proteomes" id="UP000283269"/>
    </source>
</evidence>
<keyword evidence="1" id="KW-1133">Transmembrane helix</keyword>
<dbReference type="OrthoDB" id="3349377at2759"/>
<organism evidence="2 3">
    <name type="scientific">Psilocybe cyanescens</name>
    <dbReference type="NCBI Taxonomy" id="93625"/>
    <lineage>
        <taxon>Eukaryota</taxon>
        <taxon>Fungi</taxon>
        <taxon>Dikarya</taxon>
        <taxon>Basidiomycota</taxon>
        <taxon>Agaricomycotina</taxon>
        <taxon>Agaricomycetes</taxon>
        <taxon>Agaricomycetidae</taxon>
        <taxon>Agaricales</taxon>
        <taxon>Agaricineae</taxon>
        <taxon>Strophariaceae</taxon>
        <taxon>Psilocybe</taxon>
    </lineage>
</organism>
<keyword evidence="1" id="KW-0472">Membrane</keyword>
<name>A0A409WQV8_PSICY</name>
<keyword evidence="1" id="KW-0812">Transmembrane</keyword>
<comment type="caution">
    <text evidence="2">The sequence shown here is derived from an EMBL/GenBank/DDBJ whole genome shotgun (WGS) entry which is preliminary data.</text>
</comment>
<feature type="transmembrane region" description="Helical" evidence="1">
    <location>
        <begin position="29"/>
        <end position="49"/>
    </location>
</feature>
<protein>
    <submittedName>
        <fullName evidence="2">Uncharacterized protein</fullName>
    </submittedName>
</protein>
<dbReference type="Proteomes" id="UP000283269">
    <property type="component" value="Unassembled WGS sequence"/>
</dbReference>
<feature type="transmembrane region" description="Helical" evidence="1">
    <location>
        <begin position="85"/>
        <end position="105"/>
    </location>
</feature>
<evidence type="ECO:0000256" key="1">
    <source>
        <dbReference type="SAM" id="Phobius"/>
    </source>
</evidence>
<reference evidence="2 3" key="1">
    <citation type="journal article" date="2018" name="Evol. Lett.">
        <title>Horizontal gene cluster transfer increased hallucinogenic mushroom diversity.</title>
        <authorList>
            <person name="Reynolds H.T."/>
            <person name="Vijayakumar V."/>
            <person name="Gluck-Thaler E."/>
            <person name="Korotkin H.B."/>
            <person name="Matheny P.B."/>
            <person name="Slot J.C."/>
        </authorList>
    </citation>
    <scope>NUCLEOTIDE SEQUENCE [LARGE SCALE GENOMIC DNA]</scope>
    <source>
        <strain evidence="2 3">2631</strain>
    </source>
</reference>
<dbReference type="InParanoid" id="A0A409WQV8"/>
<evidence type="ECO:0000313" key="2">
    <source>
        <dbReference type="EMBL" id="PPQ80925.1"/>
    </source>
</evidence>
<feature type="transmembrane region" description="Helical" evidence="1">
    <location>
        <begin position="61"/>
        <end position="79"/>
    </location>
</feature>
<sequence length="220" mass="25037">NWYLGLTHPNIPVAILQVRLYALFSKSHKLLACMIPLYILSTVASLVVMETAFNQAKTDNLISAMAIPGGNFCTILNIPRYIYAFWIPTFAFECFLCLLAVMRGLRHFSFRGRYYSAGVNLVDMLVRDSILYFIAQVFQIIESLRHTLIQMQYWCYLPSLYGGLDKGPGTPIQYVFEKFDVPLGFSVAISSTLCNRMILKVHGIYADNDEEENYGVDRVS</sequence>
<keyword evidence="3" id="KW-1185">Reference proteome</keyword>